<feature type="compositionally biased region" description="Pro residues" evidence="2">
    <location>
        <begin position="1771"/>
        <end position="1780"/>
    </location>
</feature>
<evidence type="ECO:0000313" key="4">
    <source>
        <dbReference type="EMBL" id="KAJ8252307.1"/>
    </source>
</evidence>
<accession>A0A9Q1CXA0</accession>
<dbReference type="GO" id="GO:0007268">
    <property type="term" value="P:chemical synaptic transmission"/>
    <property type="evidence" value="ECO:0007669"/>
    <property type="project" value="TreeGrafter"/>
</dbReference>
<sequence length="2365" mass="262878">MLAKSDTGGHNALEVELLPNNEFCRNIRDVVKIKMAKSCPLLCCLNGSGTLTVADVSESSASGRMIDGSYQDFAWEEVMVHNSLRRSPRLLTVGSECELHLHEMGTLSSMPCAAENFLWKVQEKEPGVSQLASLRLLSFADGRCSVLLNTRVLVQLLWEEGPSEPEILSCCGLDLPPDDLDKAVDYQTCMGTLLVLASTGHIYVFDSTDGKQLAGIDLCPQPSDQSAGQTGDDITPAQPSFCLFQVSQDLSTAVATTSSNSALVVNLNEYFRRNPEHLLCRVAPTRPPLQPQTPTDQDGLSSAQHSQAVLGTSFLSDRSWEAQLSAMYSKARAPLQPDPETAPWFRDFPQAECQRAAAGVSASQRGAVPDGELVPFTVPEGAVPAMLSVSSFSAVMTFLCPGNSEAVVAFWDLQSQNVTYHCPTAPCVPVQRCADEQLSLLLKESGLSLLLFAVSQEELLNRLMVFGTAGTVDSLCHLNDWGRCSIPIHALEAGLRNHQLDTVDFFLKSKENILHPYSLPEQSVTITTQTQLKNVRDLCPALDLLSAAIRDTHAEPQSKQFSEQLLNITLTFLNTQVQNILSNTEDLDVSLQECMDILGRYIFDLRAFMKRFPWGRHVCREDSWIHLSAEEVIRRAVMTNEIARAQAHLRSTQSPEQGLGELRQAGLLLAFRCMTRRDLGQATALLRNMGFNVKKQLHNICLYTDDSDLRDFVVEELSKQNYLPDEEVKMVEFIKRVGRLCSEPARRCNHSLSRRRVVQMQQSDPGCRALLESLLSEAEAHSSPALWSSIRLDWVRHWDPKTQATILLSRLQDPEANSCDPAVLWLYLTSLHDRERITRWIESLPPQDPDPSAPSRWPALAAAVVNDNTACSSHTRNQILDLLAQKGVFVEAELSDFEQLLWRLSQAGGVMQAAAPVPLFCSPQGHDFHTCFIHHCLENGLRYLLYAYLRHYQLTPRNCPALADRSLYESHPWFEMLIRIQEITRNLADPQLVFQASLTNAQILIPGSQASVSSMLLEGHSLLALSTIMFAPGGIDQVVSQRREEGDSQWRVDLQLLKMALTPYPKLKSALFPQSSPRGTPPPDTTIYHLMQSLHPLDPSRLFGWQSANTLGPTDPSAELPHFSSPHLVNKYALVESLDFLYYLRHGRPSFAFGTFLVQQLAPSNSVASQLRLAAEQAYSLGLLHFSVPSVAAACVCFCELLGASSLKLRVDLNVLGLILKFCSQSAEDDQLATLRDTLADKGSKLAEADRRTAEELLVDLEDAVKDVVEKKDLGRSSYEAGKEWALAVQFCELHDLPLTAVYPRGCAADGQWLPFLLFIQLHSYPPQQVRSLVSHFSPTLQAHLSLAFQHLQLRSQWEQEGGPGCQRTLPSEEATDPPRDLFQVLLRSQRQPSAWKYLLAEATDQRCPTLTVLAACQQDAELLQCLCVWILTSVDDVTAEEASAHISEGLRPHEWNLYDLSIIWKTLLKKRKIRPLIRGFQLFQRDCPLIHMLQMYELCYDCKNYPEAKKKLEAFQKCLLNLKSSSVQAPGGIPVQWAEAQASVLLLGALQQCATQYELRKLLQLLADVEHLLKSNGPDFKKLSQLSQILQDTPVPLSACLLESSSADVLQGECLSMLEQLQQNGLFAQARQVAELAGLSIDGVVINELLQDLRSLKAKRQWERKEARVAFWRRCHEQFRSNGMGGEAASQFFLSQAQQSEPAPHSPAPAELLCVQEKCLLLAMAGHWLSQLSPAPLARLQDMEKRVWLCRVRQKLLLSAMEKESLFALPPRPPEPRGPAPAEASSPGDGAGPDPAEERALAGLVGQLLDDGSIGEATRVCGYFALQHRDLTLVLFCRALAAGEMGVAQLQAELQSALAAAGPPDTEGPAQRSLPSVCSSSSLSSFVVVPHPEDEVVTQLQLLTDECRHGKSYCKQVLSLYELSKELKCAYSEISAEEPEAVLCKVLLSQQPDRYKKAQAFIAIQNLPPEAVAQIVSRAVVQGLLADGQEKEPAGKPIYCPSDGREAFLQLAKLCGDPNLVGTNLLDNISTIPLGELGCTVELLILAHDCFSLTCNMEGIMRVLQAARHLSHTHLAHSERYGLLVRLLTGIGRYNEMTYIFDLLNQNHRFEMLLRKKVESNTRLKTALLDYIKRCLPGDSEKHNMVALCFSMCREIGENHEGAARTQLKLIQSQPWAVTAELRKALTKVLTLLKDAAESYSKDSCVRQAVRCVKLAKLVTLQLHFLSQGLGQQVINLGPADLLEAVVALPRCYQAFIIASAYDYTPDWAEVLYQKVVLKGDFAYLEEFKHHRQLQASLFEEISKKFAHSKPPASASQNLKKLLKHCEDVYTYYKLAYEHKFEDITRMLLQDAKTSSYLNDKLTS</sequence>
<dbReference type="GO" id="GO:0007409">
    <property type="term" value="P:axonogenesis"/>
    <property type="evidence" value="ECO:0007669"/>
    <property type="project" value="TreeGrafter"/>
</dbReference>
<dbReference type="Proteomes" id="UP001152803">
    <property type="component" value="Unassembled WGS sequence"/>
</dbReference>
<evidence type="ECO:0000256" key="2">
    <source>
        <dbReference type="SAM" id="MobiDB-lite"/>
    </source>
</evidence>
<dbReference type="EMBL" id="JAFJMO010000017">
    <property type="protein sequence ID" value="KAJ8252307.1"/>
    <property type="molecule type" value="Genomic_DNA"/>
</dbReference>
<reference evidence="4" key="1">
    <citation type="journal article" date="2023" name="Science">
        <title>Genome structures resolve the early diversification of teleost fishes.</title>
        <authorList>
            <person name="Parey E."/>
            <person name="Louis A."/>
            <person name="Montfort J."/>
            <person name="Bouchez O."/>
            <person name="Roques C."/>
            <person name="Iampietro C."/>
            <person name="Lluch J."/>
            <person name="Castinel A."/>
            <person name="Donnadieu C."/>
            <person name="Desvignes T."/>
            <person name="Floi Bucao C."/>
            <person name="Jouanno E."/>
            <person name="Wen M."/>
            <person name="Mejri S."/>
            <person name="Dirks R."/>
            <person name="Jansen H."/>
            <person name="Henkel C."/>
            <person name="Chen W.J."/>
            <person name="Zahm M."/>
            <person name="Cabau C."/>
            <person name="Klopp C."/>
            <person name="Thompson A.W."/>
            <person name="Robinson-Rechavi M."/>
            <person name="Braasch I."/>
            <person name="Lecointre G."/>
            <person name="Bobe J."/>
            <person name="Postlethwait J.H."/>
            <person name="Berthelot C."/>
            <person name="Roest Crollius H."/>
            <person name="Guiguen Y."/>
        </authorList>
    </citation>
    <scope>NUCLEOTIDE SEQUENCE</scope>
    <source>
        <strain evidence="4">Concon-B</strain>
    </source>
</reference>
<gene>
    <name evidence="4" type="ORF">COCON_G00216190</name>
</gene>
<keyword evidence="5" id="KW-1185">Reference proteome</keyword>
<evidence type="ECO:0000313" key="5">
    <source>
        <dbReference type="Proteomes" id="UP001152803"/>
    </source>
</evidence>
<evidence type="ECO:0000256" key="1">
    <source>
        <dbReference type="SAM" id="Coils"/>
    </source>
</evidence>
<dbReference type="GO" id="GO:0045202">
    <property type="term" value="C:synapse"/>
    <property type="evidence" value="ECO:0007669"/>
    <property type="project" value="TreeGrafter"/>
</dbReference>
<organism evidence="4 5">
    <name type="scientific">Conger conger</name>
    <name type="common">Conger eel</name>
    <name type="synonym">Muraena conger</name>
    <dbReference type="NCBI Taxonomy" id="82655"/>
    <lineage>
        <taxon>Eukaryota</taxon>
        <taxon>Metazoa</taxon>
        <taxon>Chordata</taxon>
        <taxon>Craniata</taxon>
        <taxon>Vertebrata</taxon>
        <taxon>Euteleostomi</taxon>
        <taxon>Actinopterygii</taxon>
        <taxon>Neopterygii</taxon>
        <taxon>Teleostei</taxon>
        <taxon>Anguilliformes</taxon>
        <taxon>Congridae</taxon>
        <taxon>Conger</taxon>
    </lineage>
</organism>
<protein>
    <recommendedName>
        <fullName evidence="3">Spatacsin C-terminal domain-containing protein</fullName>
    </recommendedName>
</protein>
<dbReference type="GO" id="GO:0030424">
    <property type="term" value="C:axon"/>
    <property type="evidence" value="ECO:0007669"/>
    <property type="project" value="TreeGrafter"/>
</dbReference>
<dbReference type="InterPro" id="IPR028103">
    <property type="entry name" value="Spatacsin"/>
</dbReference>
<dbReference type="InterPro" id="IPR028107">
    <property type="entry name" value="Spatacsin_C_dom"/>
</dbReference>
<dbReference type="PANTHER" id="PTHR13650:SF0">
    <property type="entry name" value="SPATACSIN"/>
    <property type="match status" value="1"/>
</dbReference>
<dbReference type="GO" id="GO:0005737">
    <property type="term" value="C:cytoplasm"/>
    <property type="evidence" value="ECO:0007669"/>
    <property type="project" value="TreeGrafter"/>
</dbReference>
<evidence type="ECO:0000259" key="3">
    <source>
        <dbReference type="Pfam" id="PF14649"/>
    </source>
</evidence>
<comment type="caution">
    <text evidence="4">The sequence shown here is derived from an EMBL/GenBank/DDBJ whole genome shotgun (WGS) entry which is preliminary data.</text>
</comment>
<dbReference type="PANTHER" id="PTHR13650">
    <property type="entry name" value="SPATACSIN"/>
    <property type="match status" value="1"/>
</dbReference>
<dbReference type="GO" id="GO:0008088">
    <property type="term" value="P:axo-dendritic transport"/>
    <property type="evidence" value="ECO:0007669"/>
    <property type="project" value="TreeGrafter"/>
</dbReference>
<keyword evidence="1" id="KW-0175">Coiled coil</keyword>
<proteinExistence type="predicted"/>
<dbReference type="GO" id="GO:0030425">
    <property type="term" value="C:dendrite"/>
    <property type="evidence" value="ECO:0007669"/>
    <property type="project" value="TreeGrafter"/>
</dbReference>
<feature type="region of interest" description="Disordered" evidence="2">
    <location>
        <begin position="1769"/>
        <end position="1798"/>
    </location>
</feature>
<dbReference type="OrthoDB" id="2018754at2759"/>
<feature type="domain" description="Spatacsin C-terminal" evidence="3">
    <location>
        <begin position="2021"/>
        <end position="2308"/>
    </location>
</feature>
<name>A0A9Q1CXA0_CONCO</name>
<dbReference type="GO" id="GO:0048489">
    <property type="term" value="P:synaptic vesicle transport"/>
    <property type="evidence" value="ECO:0007669"/>
    <property type="project" value="TreeGrafter"/>
</dbReference>
<feature type="coiled-coil region" evidence="1">
    <location>
        <begin position="1244"/>
        <end position="1271"/>
    </location>
</feature>
<feature type="region of interest" description="Disordered" evidence="2">
    <location>
        <begin position="284"/>
        <end position="304"/>
    </location>
</feature>
<dbReference type="Pfam" id="PF14649">
    <property type="entry name" value="Spatacsin_C"/>
    <property type="match status" value="1"/>
</dbReference>